<dbReference type="PROSITE" id="PS51918">
    <property type="entry name" value="RADICAL_SAM"/>
    <property type="match status" value="1"/>
</dbReference>
<evidence type="ECO:0000256" key="4">
    <source>
        <dbReference type="ARBA" id="ARBA00022723"/>
    </source>
</evidence>
<name>A0A966L2G1_MICAE</name>
<evidence type="ECO:0000313" key="8">
    <source>
        <dbReference type="EMBL" id="NCS55715.1"/>
    </source>
</evidence>
<dbReference type="SFLD" id="SFLDS00029">
    <property type="entry name" value="Radical_SAM"/>
    <property type="match status" value="1"/>
</dbReference>
<dbReference type="InterPro" id="IPR034391">
    <property type="entry name" value="AdoMet-like_SPASM_containing"/>
</dbReference>
<evidence type="ECO:0000256" key="2">
    <source>
        <dbReference type="ARBA" id="ARBA00022485"/>
    </source>
</evidence>
<dbReference type="SFLD" id="SFLDG01067">
    <property type="entry name" value="SPASM/twitch_domain_containing"/>
    <property type="match status" value="1"/>
</dbReference>
<dbReference type="GO" id="GO:0051536">
    <property type="term" value="F:iron-sulfur cluster binding"/>
    <property type="evidence" value="ECO:0007669"/>
    <property type="project" value="UniProtKB-KW"/>
</dbReference>
<keyword evidence="4" id="KW-0479">Metal-binding</keyword>
<dbReference type="Gene3D" id="3.20.20.70">
    <property type="entry name" value="Aldolase class I"/>
    <property type="match status" value="1"/>
</dbReference>
<dbReference type="InterPro" id="IPR050377">
    <property type="entry name" value="Radical_SAM_PqqE_MftC-like"/>
</dbReference>
<dbReference type="Proteomes" id="UP000799330">
    <property type="component" value="Unassembled WGS sequence"/>
</dbReference>
<dbReference type="Pfam" id="PF13186">
    <property type="entry name" value="SPASM"/>
    <property type="match status" value="1"/>
</dbReference>
<keyword evidence="3" id="KW-0949">S-adenosyl-L-methionine</keyword>
<dbReference type="GO" id="GO:0046872">
    <property type="term" value="F:metal ion binding"/>
    <property type="evidence" value="ECO:0007669"/>
    <property type="project" value="UniProtKB-KW"/>
</dbReference>
<dbReference type="InterPro" id="IPR023885">
    <property type="entry name" value="4Fe4S-binding_SPASM_dom"/>
</dbReference>
<accession>A0A966L2G1</accession>
<dbReference type="CDD" id="cd21109">
    <property type="entry name" value="SPASM"/>
    <property type="match status" value="1"/>
</dbReference>
<reference evidence="8" key="1">
    <citation type="journal article" date="2019" name="Mol. Ecol.">
        <title>Genome evolution and host-microbiome shifts correspond with intraspecific niche divergence within harmful algal bloom-forming Microcystis aeruginosa.</title>
        <authorList>
            <person name="Jackrel S.L."/>
            <person name="White J.D."/>
            <person name="Evans J.T."/>
            <person name="Buffin K."/>
            <person name="Hayden K."/>
            <person name="Sarnelle O."/>
            <person name="Denef V.J."/>
        </authorList>
    </citation>
    <scope>NUCLEOTIDE SEQUENCE</scope>
    <source>
        <strain evidence="8">G11-04</strain>
    </source>
</reference>
<dbReference type="EMBL" id="JAADAI010000011">
    <property type="protein sequence ID" value="NCS55715.1"/>
    <property type="molecule type" value="Genomic_DNA"/>
</dbReference>
<dbReference type="SUPFAM" id="SSF102114">
    <property type="entry name" value="Radical SAM enzymes"/>
    <property type="match status" value="1"/>
</dbReference>
<dbReference type="InterPro" id="IPR013785">
    <property type="entry name" value="Aldolase_TIM"/>
</dbReference>
<protein>
    <submittedName>
        <fullName evidence="8">Radical SAM protein</fullName>
    </submittedName>
</protein>
<dbReference type="InterPro" id="IPR007197">
    <property type="entry name" value="rSAM"/>
</dbReference>
<dbReference type="PANTHER" id="PTHR11228">
    <property type="entry name" value="RADICAL SAM DOMAIN PROTEIN"/>
    <property type="match status" value="1"/>
</dbReference>
<dbReference type="PANTHER" id="PTHR11228:SF7">
    <property type="entry name" value="PQQA PEPTIDE CYCLASE"/>
    <property type="match status" value="1"/>
</dbReference>
<comment type="cofactor">
    <cofactor evidence="1">
        <name>[4Fe-4S] cluster</name>
        <dbReference type="ChEBI" id="CHEBI:49883"/>
    </cofactor>
</comment>
<dbReference type="Pfam" id="PF04055">
    <property type="entry name" value="Radical_SAM"/>
    <property type="match status" value="1"/>
</dbReference>
<evidence type="ECO:0000256" key="3">
    <source>
        <dbReference type="ARBA" id="ARBA00022691"/>
    </source>
</evidence>
<dbReference type="InterPro" id="IPR058240">
    <property type="entry name" value="rSAM_sf"/>
</dbReference>
<comment type="caution">
    <text evidence="8">The sequence shown here is derived from an EMBL/GenBank/DDBJ whole genome shotgun (WGS) entry which is preliminary data.</text>
</comment>
<organism evidence="8 9">
    <name type="scientific">Microcystis aeruginosa G11-04</name>
    <dbReference type="NCBI Taxonomy" id="2685956"/>
    <lineage>
        <taxon>Bacteria</taxon>
        <taxon>Bacillati</taxon>
        <taxon>Cyanobacteriota</taxon>
        <taxon>Cyanophyceae</taxon>
        <taxon>Oscillatoriophycideae</taxon>
        <taxon>Chroococcales</taxon>
        <taxon>Microcystaceae</taxon>
        <taxon>Microcystis</taxon>
    </lineage>
</organism>
<gene>
    <name evidence="8" type="ORF">GPJ16_01595</name>
</gene>
<evidence type="ECO:0000256" key="1">
    <source>
        <dbReference type="ARBA" id="ARBA00001966"/>
    </source>
</evidence>
<dbReference type="CDD" id="cd01335">
    <property type="entry name" value="Radical_SAM"/>
    <property type="match status" value="1"/>
</dbReference>
<evidence type="ECO:0000256" key="6">
    <source>
        <dbReference type="ARBA" id="ARBA00023014"/>
    </source>
</evidence>
<dbReference type="AlphaFoldDB" id="A0A966L2G1"/>
<dbReference type="GO" id="GO:0003824">
    <property type="term" value="F:catalytic activity"/>
    <property type="evidence" value="ECO:0007669"/>
    <property type="project" value="InterPro"/>
</dbReference>
<proteinExistence type="predicted"/>
<keyword evidence="6" id="KW-0411">Iron-sulfur</keyword>
<evidence type="ECO:0000313" key="9">
    <source>
        <dbReference type="Proteomes" id="UP000799330"/>
    </source>
</evidence>
<evidence type="ECO:0000259" key="7">
    <source>
        <dbReference type="PROSITE" id="PS51918"/>
    </source>
</evidence>
<dbReference type="SFLD" id="SFLDG01387">
    <property type="entry name" value="BtrN-like_SPASM_domain_contain"/>
    <property type="match status" value="1"/>
</dbReference>
<keyword evidence="2" id="KW-0004">4Fe-4S</keyword>
<evidence type="ECO:0000256" key="5">
    <source>
        <dbReference type="ARBA" id="ARBA00023004"/>
    </source>
</evidence>
<sequence length="464" mass="53439">MIIKDPQKLLPISGKENCNLPDRVLEIPPHGVPLHSKTIEKLLAIAKEQDSIIAFRPSFPVLSELGLPAYPTLVYLYPQTLNNHWHQIRKKIEVILKSNYLANFPFTLIYQVDLEEQLHYFSEYYGRAIQPSYVRVILSNTCNLKCVMCPYHSSLLKPNHTTDFFQGNKSMSWDMMERLAKDCGGAGISLLIGSVEEPLLHPKLIKFIEICRQQGVPKIHLTTNGQLLNESCSKALLKAGLTSIDVSLDAATPETYLKIRGSDLNRVEANIINFIKLRDQLGISCEIRTSFVRNREIRPEEEQMFLNRWLSQVNSVFILNVAEYKETNIRLDKTHNAVNNSLQDYQKKAKGRWACLFPFLEMAVLPDGQIYYCIETLFRLGFDQNLKSLGDYHQQTLQEIWDGYLFKQLRRDLILNQLDTRPICKSCDMWMSQVINREVKDECKVLTTTVTEIHSQINSKNNSI</sequence>
<feature type="domain" description="Radical SAM core" evidence="7">
    <location>
        <begin position="128"/>
        <end position="352"/>
    </location>
</feature>
<keyword evidence="5" id="KW-0408">Iron</keyword>